<feature type="transmembrane region" description="Helical" evidence="1">
    <location>
        <begin position="231"/>
        <end position="252"/>
    </location>
</feature>
<keyword evidence="1" id="KW-0472">Membrane</keyword>
<dbReference type="OrthoDB" id="2016523at2759"/>
<evidence type="ECO:0000313" key="4">
    <source>
        <dbReference type="Proteomes" id="UP000758155"/>
    </source>
</evidence>
<comment type="caution">
    <text evidence="3">The sequence shown here is derived from an EMBL/GenBank/DDBJ whole genome shotgun (WGS) entry which is preliminary data.</text>
</comment>
<keyword evidence="2" id="KW-0732">Signal</keyword>
<feature type="signal peptide" evidence="2">
    <location>
        <begin position="1"/>
        <end position="15"/>
    </location>
</feature>
<feature type="chain" id="PRO_5040413794" description="Transferase" evidence="2">
    <location>
        <begin position="16"/>
        <end position="410"/>
    </location>
</feature>
<name>A0A9P4WGV1_9PLEO</name>
<reference evidence="3" key="1">
    <citation type="submission" date="2019-04" db="EMBL/GenBank/DDBJ databases">
        <title>Sequencing of skin fungus with MAO and IRED activity.</title>
        <authorList>
            <person name="Marsaioli A.J."/>
            <person name="Bonatto J.M.C."/>
            <person name="Reis Junior O."/>
        </authorList>
    </citation>
    <scope>NUCLEOTIDE SEQUENCE</scope>
    <source>
        <strain evidence="3">28M1</strain>
    </source>
</reference>
<dbReference type="GO" id="GO:0000139">
    <property type="term" value="C:Golgi membrane"/>
    <property type="evidence" value="ECO:0007669"/>
    <property type="project" value="InterPro"/>
</dbReference>
<dbReference type="GO" id="GO:0016757">
    <property type="term" value="F:glycosyltransferase activity"/>
    <property type="evidence" value="ECO:0007669"/>
    <property type="project" value="InterPro"/>
</dbReference>
<evidence type="ECO:0000256" key="2">
    <source>
        <dbReference type="SAM" id="SignalP"/>
    </source>
</evidence>
<evidence type="ECO:0008006" key="5">
    <source>
        <dbReference type="Google" id="ProtNLM"/>
    </source>
</evidence>
<organism evidence="3 4">
    <name type="scientific">Didymella heteroderae</name>
    <dbReference type="NCBI Taxonomy" id="1769908"/>
    <lineage>
        <taxon>Eukaryota</taxon>
        <taxon>Fungi</taxon>
        <taxon>Dikarya</taxon>
        <taxon>Ascomycota</taxon>
        <taxon>Pezizomycotina</taxon>
        <taxon>Dothideomycetes</taxon>
        <taxon>Pleosporomycetidae</taxon>
        <taxon>Pleosporales</taxon>
        <taxon>Pleosporineae</taxon>
        <taxon>Didymellaceae</taxon>
        <taxon>Didymella</taxon>
    </lineage>
</organism>
<keyword evidence="1" id="KW-1133">Transmembrane helix</keyword>
<evidence type="ECO:0000256" key="1">
    <source>
        <dbReference type="SAM" id="Phobius"/>
    </source>
</evidence>
<dbReference type="GO" id="GO:0006506">
    <property type="term" value="P:GPI anchor biosynthetic process"/>
    <property type="evidence" value="ECO:0007669"/>
    <property type="project" value="InterPro"/>
</dbReference>
<dbReference type="CDD" id="cd22189">
    <property type="entry name" value="PGAP4-like_fungal"/>
    <property type="match status" value="1"/>
</dbReference>
<dbReference type="PANTHER" id="PTHR31410:SF1">
    <property type="entry name" value="POST-GPI ATTACHMENT TO PROTEINS FACTOR 4"/>
    <property type="match status" value="1"/>
</dbReference>
<dbReference type="EMBL" id="SWKV01000115">
    <property type="protein sequence ID" value="KAF3031974.1"/>
    <property type="molecule type" value="Genomic_DNA"/>
</dbReference>
<dbReference type="InterPro" id="IPR029675">
    <property type="entry name" value="PGAP4"/>
</dbReference>
<feature type="transmembrane region" description="Helical" evidence="1">
    <location>
        <begin position="272"/>
        <end position="293"/>
    </location>
</feature>
<evidence type="ECO:0000313" key="3">
    <source>
        <dbReference type="EMBL" id="KAF3031974.1"/>
    </source>
</evidence>
<keyword evidence="4" id="KW-1185">Reference proteome</keyword>
<accession>A0A9P4WGV1</accession>
<dbReference type="AlphaFoldDB" id="A0A9P4WGV1"/>
<sequence>MTCIGLVLLIDTISARDPTSIFFDPRKGYQPRYSELRRKQATEYIAAHNTTDLSGHPRVVNPKKKLCVGVPSMGRRGAQYIPDAIGSLLEGLTVDERSDFLLMVFIPHTDPTTHPSYGEAWLHDLTDHVLIYDLDESDKDDLRVMEEEGGAFLTKGLYDYTYLLSKCIDQDTPYIAILEDDTIAMDGWFHRTVAAIREAERQTELRCDNCQFLYLRLFYTETLMGWNSEEWAIYLYWSLIAAGALAVFILVLLKIKSLSKLCRSLGPQRAILLAYSGLMVAILLFFALGRMTVLPIPPGISEMKKFGCCSQALVFPRQKALELVSFFGDRRTGFADVLIEEFAGQRSELRFAVTPSLVQHVGLESSKRTGDAPVIREGIWNFRFERFDAEQLKIEHEFGTNKKLRERAIH</sequence>
<proteinExistence type="predicted"/>
<dbReference type="Proteomes" id="UP000758155">
    <property type="component" value="Unassembled WGS sequence"/>
</dbReference>
<dbReference type="PANTHER" id="PTHR31410">
    <property type="entry name" value="TRANSMEMBRANE PROTEIN 246"/>
    <property type="match status" value="1"/>
</dbReference>
<keyword evidence="1" id="KW-0812">Transmembrane</keyword>
<gene>
    <name evidence="3" type="ORF">E8E12_001653</name>
</gene>
<protein>
    <recommendedName>
        <fullName evidence="5">Transferase</fullName>
    </recommendedName>
</protein>